<dbReference type="Proteomes" id="UP001157915">
    <property type="component" value="Unassembled WGS sequence"/>
</dbReference>
<accession>A0ABY1NZ94</accession>
<dbReference type="Pfam" id="PF16347">
    <property type="entry name" value="SGSH_C"/>
    <property type="match status" value="1"/>
</dbReference>
<keyword evidence="4" id="KW-0325">Glycoprotein</keyword>
<dbReference type="Pfam" id="PF00884">
    <property type="entry name" value="Sulfatase"/>
    <property type="match status" value="1"/>
</dbReference>
<evidence type="ECO:0000256" key="5">
    <source>
        <dbReference type="SAM" id="SignalP"/>
    </source>
</evidence>
<dbReference type="PANTHER" id="PTHR43108">
    <property type="entry name" value="N-ACETYLGLUCOSAMINE-6-SULFATASE FAMILY MEMBER"/>
    <property type="match status" value="1"/>
</dbReference>
<dbReference type="PROSITE" id="PS00149">
    <property type="entry name" value="SULFATASE_2"/>
    <property type="match status" value="1"/>
</dbReference>
<reference evidence="8 9" key="1">
    <citation type="submission" date="2017-05" db="EMBL/GenBank/DDBJ databases">
        <authorList>
            <person name="Varghese N."/>
            <person name="Submissions S."/>
        </authorList>
    </citation>
    <scope>NUCLEOTIDE SEQUENCE [LARGE SCALE GENOMIC DNA]</scope>
    <source>
        <strain evidence="8 9">DSM 15360</strain>
    </source>
</reference>
<proteinExistence type="inferred from homology"/>
<feature type="domain" description="Sulfatase N-terminal" evidence="6">
    <location>
        <begin position="25"/>
        <end position="377"/>
    </location>
</feature>
<evidence type="ECO:0000259" key="7">
    <source>
        <dbReference type="Pfam" id="PF16347"/>
    </source>
</evidence>
<dbReference type="InterPro" id="IPR000917">
    <property type="entry name" value="Sulfatase_N"/>
</dbReference>
<evidence type="ECO:0000259" key="6">
    <source>
        <dbReference type="Pfam" id="PF00884"/>
    </source>
</evidence>
<gene>
    <name evidence="8" type="ORF">SAMN06265367_103222</name>
</gene>
<evidence type="ECO:0000256" key="2">
    <source>
        <dbReference type="ARBA" id="ARBA00022729"/>
    </source>
</evidence>
<comment type="similarity">
    <text evidence="1">Belongs to the sulfatase family.</text>
</comment>
<dbReference type="InterPro" id="IPR032506">
    <property type="entry name" value="SGSH_C"/>
</dbReference>
<dbReference type="CDD" id="cd16031">
    <property type="entry name" value="G6S_like"/>
    <property type="match status" value="1"/>
</dbReference>
<dbReference type="PANTHER" id="PTHR43108:SF6">
    <property type="entry name" value="N-SULPHOGLUCOSAMINE SULPHOHYDROLASE"/>
    <property type="match status" value="1"/>
</dbReference>
<keyword evidence="9" id="KW-1185">Reference proteome</keyword>
<keyword evidence="2 5" id="KW-0732">Signal</keyword>
<dbReference type="Gene3D" id="3.40.720.10">
    <property type="entry name" value="Alkaline Phosphatase, subunit A"/>
    <property type="match status" value="1"/>
</dbReference>
<dbReference type="RefSeq" id="WP_283412750.1">
    <property type="nucleotide sequence ID" value="NZ_FXUA01000003.1"/>
</dbReference>
<keyword evidence="3" id="KW-0378">Hydrolase</keyword>
<evidence type="ECO:0000313" key="9">
    <source>
        <dbReference type="Proteomes" id="UP001157915"/>
    </source>
</evidence>
<dbReference type="PROSITE" id="PS00523">
    <property type="entry name" value="SULFATASE_1"/>
    <property type="match status" value="1"/>
</dbReference>
<evidence type="ECO:0000313" key="8">
    <source>
        <dbReference type="EMBL" id="SMP21037.1"/>
    </source>
</evidence>
<dbReference type="EMBL" id="FXUA01000003">
    <property type="protein sequence ID" value="SMP21037.1"/>
    <property type="molecule type" value="Genomic_DNA"/>
</dbReference>
<name>A0ABY1NZ94_9BACT</name>
<evidence type="ECO:0000256" key="1">
    <source>
        <dbReference type="ARBA" id="ARBA00008779"/>
    </source>
</evidence>
<feature type="signal peptide" evidence="5">
    <location>
        <begin position="1"/>
        <end position="19"/>
    </location>
</feature>
<protein>
    <submittedName>
        <fullName evidence="8">Arylsulfatase A</fullName>
    </submittedName>
</protein>
<feature type="domain" description="N-sulphoglucosamine sulphohydrolase C-terminal" evidence="7">
    <location>
        <begin position="459"/>
        <end position="501"/>
    </location>
</feature>
<comment type="caution">
    <text evidence="8">The sequence shown here is derived from an EMBL/GenBank/DDBJ whole genome shotgun (WGS) entry which is preliminary data.</text>
</comment>
<evidence type="ECO:0000256" key="3">
    <source>
        <dbReference type="ARBA" id="ARBA00022801"/>
    </source>
</evidence>
<dbReference type="SUPFAM" id="SSF53649">
    <property type="entry name" value="Alkaline phosphatase-like"/>
    <property type="match status" value="1"/>
</dbReference>
<feature type="chain" id="PRO_5047546957" evidence="5">
    <location>
        <begin position="20"/>
        <end position="524"/>
    </location>
</feature>
<sequence length="524" mass="60660">MIRPYLAFLFLLIASVSPAQDKKQPNIIYIMSDDHTTQAVGVYGGRLATLNPTPNLDYLAGQGMRFDRVFATNSICTPSRATIMTGQYPQTNGVLDLDGELAPANQYLPQELSKLGYSTAIIGKWHLKQEPAAFDYYEVLDSQGEYFDPYLMTKTNGAWPNNKIQYEGHSSDVITDRTLAYLQQRDKTKPFFLMHHYKAPHDMFEYAPRYEEYLEDVEIPEPASLYSQPYYGSDATVGNLGKLKPVIGTSVSDRHILRNYVETFVNDTVRGLEGTHLAYQEYLKKYLRCVKGVDDNLGRLFDYLKAEGLWENTVIIYTGDQGMMLGEHDLMDKRWMLEESMRMPFIVHYPKLVKANSSSKLLINNTDFAPTMISLAGGEVPSYMQGKSFANTLAGKTETDWREATYYRYWMHMIHHWVPAHFGIRTDRYKLIFYYAKHYLPESDWKNFYWEGQLRSLGYDTPVAWELYDLENDPNELHNRYNDPAYKEIVAKLKADLLAERKALNETDAKYPEIQKVIDEHWED</sequence>
<dbReference type="InterPro" id="IPR017850">
    <property type="entry name" value="Alkaline_phosphatase_core_sf"/>
</dbReference>
<organism evidence="8 9">
    <name type="scientific">Algoriphagus winogradskyi</name>
    <dbReference type="NCBI Taxonomy" id="237017"/>
    <lineage>
        <taxon>Bacteria</taxon>
        <taxon>Pseudomonadati</taxon>
        <taxon>Bacteroidota</taxon>
        <taxon>Cytophagia</taxon>
        <taxon>Cytophagales</taxon>
        <taxon>Cyclobacteriaceae</taxon>
        <taxon>Algoriphagus</taxon>
    </lineage>
</organism>
<evidence type="ECO:0000256" key="4">
    <source>
        <dbReference type="ARBA" id="ARBA00023180"/>
    </source>
</evidence>
<dbReference type="InterPro" id="IPR024607">
    <property type="entry name" value="Sulfatase_CS"/>
</dbReference>